<comment type="caution">
    <text evidence="2">The sequence shown here is derived from an EMBL/GenBank/DDBJ whole genome shotgun (WGS) entry which is preliminary data.</text>
</comment>
<name>A0A498L1P9_9EURY</name>
<proteinExistence type="predicted"/>
<dbReference type="EMBL" id="RDFA01000002">
    <property type="protein sequence ID" value="RXK50046.1"/>
    <property type="molecule type" value="Genomic_DNA"/>
</dbReference>
<evidence type="ECO:0000256" key="1">
    <source>
        <dbReference type="SAM" id="MobiDB-lite"/>
    </source>
</evidence>
<accession>A0A498L1P9</accession>
<gene>
    <name evidence="2" type="ORF">EAF64_05630</name>
</gene>
<evidence type="ECO:0000313" key="2">
    <source>
        <dbReference type="EMBL" id="RXK50046.1"/>
    </source>
</evidence>
<organism evidence="2 3">
    <name type="scientific">Halorientalis pallida</name>
    <dbReference type="NCBI Taxonomy" id="2479928"/>
    <lineage>
        <taxon>Archaea</taxon>
        <taxon>Methanobacteriati</taxon>
        <taxon>Methanobacteriota</taxon>
        <taxon>Stenosarchaea group</taxon>
        <taxon>Halobacteria</taxon>
        <taxon>Halobacteriales</taxon>
        <taxon>Haloarculaceae</taxon>
        <taxon>Halorientalis</taxon>
    </lineage>
</organism>
<sequence>MVDRQGPDGGGKALRISDATDEKLNESGQRASATLARRITGWDGAWTLDGQFYAADVPGGEYADDGHVAIGLYESSVELLLNPRVELLFFDAEGENREAETRESVLDEGHWYNYELSHDGTGTYEATRWRADSYRAGGLSVTAHREVPSAEETLALVTYGGYPEFVDQTPPTPRPEPGSYRLTADHAYVRWRPEG</sequence>
<dbReference type="Proteomes" id="UP000289691">
    <property type="component" value="Unassembled WGS sequence"/>
</dbReference>
<dbReference type="AlphaFoldDB" id="A0A498L1P9"/>
<keyword evidence="3" id="KW-1185">Reference proteome</keyword>
<feature type="region of interest" description="Disordered" evidence="1">
    <location>
        <begin position="1"/>
        <end position="28"/>
    </location>
</feature>
<reference evidence="2 3" key="1">
    <citation type="submission" date="2019-01" db="EMBL/GenBank/DDBJ databases">
        <title>Halorientalis sp. F13-25 a new haloarchaeum isolated from hypersaline water.</title>
        <authorList>
            <person name="Ana D.-V."/>
            <person name="Cristina S.-P."/>
            <person name="Antonio V."/>
        </authorList>
    </citation>
    <scope>NUCLEOTIDE SEQUENCE [LARGE SCALE GENOMIC DNA]</scope>
    <source>
        <strain evidence="2 3">F13-25</strain>
    </source>
</reference>
<protein>
    <submittedName>
        <fullName evidence="2">Uncharacterized protein</fullName>
    </submittedName>
</protein>
<evidence type="ECO:0000313" key="3">
    <source>
        <dbReference type="Proteomes" id="UP000289691"/>
    </source>
</evidence>